<dbReference type="PANTHER" id="PTHR12547">
    <property type="entry name" value="CCCH ZINC FINGER/TIS11-RELATED"/>
    <property type="match status" value="1"/>
</dbReference>
<dbReference type="ExpressionAtlas" id="A0A1D6K022">
    <property type="expression patterns" value="baseline"/>
</dbReference>
<accession>A0A317YAC6</accession>
<sequence length="397" mass="42667">MEGELPFLSPPRPSRVSFDGRYGFGSPTWVSQLGTLRDSPSLCVSDGCDGGNGRSCFGSPTWGSPLETLFNAPSSLVSDSRGAGNGPILSTPTSPLETLLNSTSSCVSDSRGSGSVFGTPKMALPLETLLDSPSSPISDIRGGGNGSGLSTTKQASPLVPLLNSLSDSRGCGNNSSPRTSKEQDSEMVQKAETLLRAITERYDDCFLRLRYTTAELADLRLERARLGAENLHLSLLLEELDAAEQSKQASAVALTPLPNPAQAEAASTPKSISIRSKDFLSKKQPQGVATPHRLRVRPSPAMEDAAENKDGGEVEVEVEAFRQGAVKTEMCNKWERGVCPYDGRCRFAHGMEELRPVIRHPRYKTLPCQLFAAPSGCPYGHRCHFRHSMAPTAAESW</sequence>
<evidence type="ECO:0000256" key="4">
    <source>
        <dbReference type="ARBA" id="ARBA00022833"/>
    </source>
</evidence>
<dbReference type="PANTHER" id="PTHR12547:SF150">
    <property type="entry name" value="ZINC FINGER CCCH DOMAIN-CONTAINING PROTEIN 47"/>
    <property type="match status" value="1"/>
</dbReference>
<dbReference type="GO" id="GO:0008270">
    <property type="term" value="F:zinc ion binding"/>
    <property type="evidence" value="ECO:0007669"/>
    <property type="project" value="UniProtKB-KW"/>
</dbReference>
<keyword evidence="5" id="KW-0238">DNA-binding</keyword>
<reference evidence="9 11" key="1">
    <citation type="submission" date="2015-12" db="EMBL/GenBank/DDBJ databases">
        <title>Update maize B73 reference genome by single molecule sequencing technologies.</title>
        <authorList>
            <consortium name="Maize Genome Sequencing Project"/>
            <person name="Ware D."/>
        </authorList>
    </citation>
    <scope>NUCLEOTIDE SEQUENCE [LARGE SCALE GENOMIC DNA]</scope>
    <source>
        <strain evidence="11">cv. B73</strain>
        <tissue evidence="9">Seedling</tissue>
    </source>
</reference>
<dbReference type="GO" id="GO:0003729">
    <property type="term" value="F:mRNA binding"/>
    <property type="evidence" value="ECO:0007669"/>
    <property type="project" value="InterPro"/>
</dbReference>
<evidence type="ECO:0000313" key="11">
    <source>
        <dbReference type="Proteomes" id="UP000007305"/>
    </source>
</evidence>
<dbReference type="SMART" id="SM00356">
    <property type="entry name" value="ZnF_C3H1"/>
    <property type="match status" value="2"/>
</dbReference>
<dbReference type="FunFam" id="4.10.1000.10:FF:000001">
    <property type="entry name" value="zinc finger CCCH domain-containing protein 15-like"/>
    <property type="match status" value="1"/>
</dbReference>
<dbReference type="Gramene" id="Zm00001eb014140_T001">
    <property type="protein sequence ID" value="Zm00001eb014140_P001"/>
    <property type="gene ID" value="Zm00001eb014140"/>
</dbReference>
<dbReference type="AlphaFoldDB" id="A0A1D6K022"/>
<keyword evidence="1 6" id="KW-0479">Metal-binding</keyword>
<evidence type="ECO:0000256" key="2">
    <source>
        <dbReference type="ARBA" id="ARBA00022737"/>
    </source>
</evidence>
<dbReference type="EnsemblPlants" id="Zm00001eb014140_T001">
    <property type="protein sequence ID" value="Zm00001eb014140_P001"/>
    <property type="gene ID" value="Zm00001eb014140"/>
</dbReference>
<keyword evidence="3 6" id="KW-0863">Zinc-finger</keyword>
<evidence type="ECO:0000313" key="9">
    <source>
        <dbReference type="EMBL" id="ONL97166.1"/>
    </source>
</evidence>
<feature type="zinc finger region" description="C3H1-type" evidence="6">
    <location>
        <begin position="325"/>
        <end position="352"/>
    </location>
</feature>
<feature type="region of interest" description="Disordered" evidence="7">
    <location>
        <begin position="130"/>
        <end position="187"/>
    </location>
</feature>
<evidence type="ECO:0000259" key="8">
    <source>
        <dbReference type="PROSITE" id="PS50103"/>
    </source>
</evidence>
<dbReference type="SMR" id="A0A1D6K022"/>
<evidence type="ECO:0000256" key="1">
    <source>
        <dbReference type="ARBA" id="ARBA00022723"/>
    </source>
</evidence>
<organism evidence="9">
    <name type="scientific">Zea mays</name>
    <name type="common">Maize</name>
    <dbReference type="NCBI Taxonomy" id="4577"/>
    <lineage>
        <taxon>Eukaryota</taxon>
        <taxon>Viridiplantae</taxon>
        <taxon>Streptophyta</taxon>
        <taxon>Embryophyta</taxon>
        <taxon>Tracheophyta</taxon>
        <taxon>Spermatophyta</taxon>
        <taxon>Magnoliopsida</taxon>
        <taxon>Liliopsida</taxon>
        <taxon>Poales</taxon>
        <taxon>Poaceae</taxon>
        <taxon>PACMAD clade</taxon>
        <taxon>Panicoideae</taxon>
        <taxon>Andropogonodae</taxon>
        <taxon>Andropogoneae</taxon>
        <taxon>Tripsacinae</taxon>
        <taxon>Zea</taxon>
    </lineage>
</organism>
<dbReference type="Gene3D" id="4.10.1000.10">
    <property type="entry name" value="Zinc finger, CCCH-type"/>
    <property type="match status" value="2"/>
</dbReference>
<evidence type="ECO:0000313" key="10">
    <source>
        <dbReference type="EnsemblPlants" id="Zm00001eb014140_P001"/>
    </source>
</evidence>
<dbReference type="eggNOG" id="KOG1677">
    <property type="taxonomic scope" value="Eukaryota"/>
</dbReference>
<evidence type="ECO:0000256" key="6">
    <source>
        <dbReference type="PROSITE-ProRule" id="PRU00723"/>
    </source>
</evidence>
<dbReference type="OMA" id="PDCRDAG"/>
<gene>
    <name evidence="9" type="ORF">ZEAMMB73_Zm00001d028828</name>
</gene>
<feature type="compositionally biased region" description="Polar residues" evidence="7">
    <location>
        <begin position="163"/>
        <end position="178"/>
    </location>
</feature>
<evidence type="ECO:0000256" key="5">
    <source>
        <dbReference type="ARBA" id="ARBA00023125"/>
    </source>
</evidence>
<protein>
    <submittedName>
        <fullName evidence="9">Zinc finger CCCH domain-containing protein 14</fullName>
    </submittedName>
</protein>
<feature type="zinc finger region" description="C3H1-type" evidence="6">
    <location>
        <begin position="362"/>
        <end position="390"/>
    </location>
</feature>
<dbReference type="STRING" id="4577.A0A1D6K022"/>
<dbReference type="SUPFAM" id="SSF90229">
    <property type="entry name" value="CCCH zinc finger"/>
    <property type="match status" value="2"/>
</dbReference>
<reference evidence="10" key="3">
    <citation type="submission" date="2021-05" db="UniProtKB">
        <authorList>
            <consortium name="EnsemblPlants"/>
        </authorList>
    </citation>
    <scope>IDENTIFICATION</scope>
    <source>
        <strain evidence="10">cv. B73</strain>
    </source>
</reference>
<evidence type="ECO:0007829" key="12">
    <source>
        <dbReference type="PeptideAtlas" id="A0A1D6K022"/>
    </source>
</evidence>
<reference evidence="10" key="2">
    <citation type="submission" date="2019-07" db="EMBL/GenBank/DDBJ databases">
        <authorList>
            <person name="Seetharam A."/>
            <person name="Woodhouse M."/>
            <person name="Cannon E."/>
        </authorList>
    </citation>
    <scope>NUCLEOTIDE SEQUENCE [LARGE SCALE GENOMIC DNA]</scope>
    <source>
        <strain evidence="10">cv. B73</strain>
    </source>
</reference>
<evidence type="ECO:0000256" key="3">
    <source>
        <dbReference type="ARBA" id="ARBA00022771"/>
    </source>
</evidence>
<dbReference type="FunCoup" id="A0A1D6K022">
    <property type="interactions" value="1003"/>
</dbReference>
<dbReference type="EMBL" id="CM007647">
    <property type="protein sequence ID" value="ONL97166.1"/>
    <property type="molecule type" value="Genomic_DNA"/>
</dbReference>
<dbReference type="PaxDb" id="4577-GRMZM2G427438_P01"/>
<keyword evidence="12" id="KW-1267">Proteomics identification</keyword>
<name>A0A1D6K022_MAIZE</name>
<keyword evidence="11" id="KW-1185">Reference proteome</keyword>
<evidence type="ECO:0000256" key="7">
    <source>
        <dbReference type="SAM" id="MobiDB-lite"/>
    </source>
</evidence>
<dbReference type="GO" id="GO:0003677">
    <property type="term" value="F:DNA binding"/>
    <property type="evidence" value="ECO:0007669"/>
    <property type="project" value="UniProtKB-KW"/>
</dbReference>
<dbReference type="PROSITE" id="PS50103">
    <property type="entry name" value="ZF_C3H1"/>
    <property type="match status" value="2"/>
</dbReference>
<feature type="domain" description="C3H1-type" evidence="8">
    <location>
        <begin position="325"/>
        <end position="352"/>
    </location>
</feature>
<dbReference type="Proteomes" id="UP000007305">
    <property type="component" value="Chromosome 1"/>
</dbReference>
<keyword evidence="2" id="KW-0677">Repeat</keyword>
<dbReference type="InterPro" id="IPR045877">
    <property type="entry name" value="ZFP36-like"/>
</dbReference>
<feature type="domain" description="C3H1-type" evidence="8">
    <location>
        <begin position="362"/>
        <end position="390"/>
    </location>
</feature>
<keyword evidence="4 6" id="KW-0862">Zinc</keyword>
<dbReference type="InterPro" id="IPR036855">
    <property type="entry name" value="Znf_CCCH_sf"/>
</dbReference>
<proteinExistence type="evidence at protein level"/>
<dbReference type="Pfam" id="PF00642">
    <property type="entry name" value="zf-CCCH"/>
    <property type="match status" value="1"/>
</dbReference>
<accession>A0A1D6K022</accession>
<dbReference type="InterPro" id="IPR000571">
    <property type="entry name" value="Znf_CCCH"/>
</dbReference>